<dbReference type="EMBL" id="ML996570">
    <property type="protein sequence ID" value="KAF2758992.1"/>
    <property type="molecule type" value="Genomic_DNA"/>
</dbReference>
<keyword evidence="2" id="KW-0325">Glycoprotein</keyword>
<gene>
    <name evidence="3" type="ORF">EJ05DRAFT_463642</name>
</gene>
<dbReference type="GeneID" id="54483777"/>
<dbReference type="InterPro" id="IPR052063">
    <property type="entry name" value="Polysaccharide_Lyase_1"/>
</dbReference>
<keyword evidence="3" id="KW-0456">Lyase</keyword>
<reference evidence="3" key="1">
    <citation type="journal article" date="2020" name="Stud. Mycol.">
        <title>101 Dothideomycetes genomes: a test case for predicting lifestyles and emergence of pathogens.</title>
        <authorList>
            <person name="Haridas S."/>
            <person name="Albert R."/>
            <person name="Binder M."/>
            <person name="Bloem J."/>
            <person name="Labutti K."/>
            <person name="Salamov A."/>
            <person name="Andreopoulos B."/>
            <person name="Baker S."/>
            <person name="Barry K."/>
            <person name="Bills G."/>
            <person name="Bluhm B."/>
            <person name="Cannon C."/>
            <person name="Castanera R."/>
            <person name="Culley D."/>
            <person name="Daum C."/>
            <person name="Ezra D."/>
            <person name="Gonzalez J."/>
            <person name="Henrissat B."/>
            <person name="Kuo A."/>
            <person name="Liang C."/>
            <person name="Lipzen A."/>
            <person name="Lutzoni F."/>
            <person name="Magnuson J."/>
            <person name="Mondo S."/>
            <person name="Nolan M."/>
            <person name="Ohm R."/>
            <person name="Pangilinan J."/>
            <person name="Park H.-J."/>
            <person name="Ramirez L."/>
            <person name="Alfaro M."/>
            <person name="Sun H."/>
            <person name="Tritt A."/>
            <person name="Yoshinaga Y."/>
            <person name="Zwiers L.-H."/>
            <person name="Turgeon B."/>
            <person name="Goodwin S."/>
            <person name="Spatafora J."/>
            <person name="Crous P."/>
            <person name="Grigoriev I."/>
        </authorList>
    </citation>
    <scope>NUCLEOTIDE SEQUENCE</scope>
    <source>
        <strain evidence="3">CBS 121739</strain>
    </source>
</reference>
<name>A0A6A6W814_9PEZI</name>
<evidence type="ECO:0000256" key="2">
    <source>
        <dbReference type="ARBA" id="ARBA00023180"/>
    </source>
</evidence>
<dbReference type="InterPro" id="IPR012334">
    <property type="entry name" value="Pectin_lyas_fold"/>
</dbReference>
<keyword evidence="4" id="KW-1185">Reference proteome</keyword>
<organism evidence="3 4">
    <name type="scientific">Pseudovirgaria hyperparasitica</name>
    <dbReference type="NCBI Taxonomy" id="470096"/>
    <lineage>
        <taxon>Eukaryota</taxon>
        <taxon>Fungi</taxon>
        <taxon>Dikarya</taxon>
        <taxon>Ascomycota</taxon>
        <taxon>Pezizomycotina</taxon>
        <taxon>Dothideomycetes</taxon>
        <taxon>Dothideomycetes incertae sedis</taxon>
        <taxon>Acrospermales</taxon>
        <taxon>Acrospermaceae</taxon>
        <taxon>Pseudovirgaria</taxon>
    </lineage>
</organism>
<dbReference type="Proteomes" id="UP000799437">
    <property type="component" value="Unassembled WGS sequence"/>
</dbReference>
<evidence type="ECO:0000313" key="4">
    <source>
        <dbReference type="Proteomes" id="UP000799437"/>
    </source>
</evidence>
<evidence type="ECO:0000256" key="1">
    <source>
        <dbReference type="ARBA" id="ARBA00022723"/>
    </source>
</evidence>
<proteinExistence type="predicted"/>
<dbReference type="OrthoDB" id="302705at2759"/>
<dbReference type="Gene3D" id="2.160.20.10">
    <property type="entry name" value="Single-stranded right-handed beta-helix, Pectin lyase-like"/>
    <property type="match status" value="1"/>
</dbReference>
<dbReference type="InterPro" id="IPR011050">
    <property type="entry name" value="Pectin_lyase_fold/virulence"/>
</dbReference>
<accession>A0A6A6W814</accession>
<dbReference type="GO" id="GO:0046872">
    <property type="term" value="F:metal ion binding"/>
    <property type="evidence" value="ECO:0007669"/>
    <property type="project" value="UniProtKB-KW"/>
</dbReference>
<dbReference type="AlphaFoldDB" id="A0A6A6W814"/>
<evidence type="ECO:0000313" key="3">
    <source>
        <dbReference type="EMBL" id="KAF2758992.1"/>
    </source>
</evidence>
<protein>
    <submittedName>
        <fullName evidence="3">Pectin lyase-like protein</fullName>
    </submittedName>
</protein>
<dbReference type="PANTHER" id="PTHR42970">
    <property type="entry name" value="PECTATE LYASE C-RELATED"/>
    <property type="match status" value="1"/>
</dbReference>
<sequence>MFRPRQLAFAGAEGWGRFARGGRGGRVVKVTSLDDYATTATPKAGTLRYALTVETGPRTIIFDIGGVITLTSRLTISGNYITLAGQTAPGKGIAIQGWPLGLSGASDIIMQHIRVRPGNISGETIDGIGMQGSNNAIFDHCSVGWSIDESFSSRSAYNITLQNSIISEPLNVAGHKNYPVGTAHGYAASIGGDVGSFHHNLIAHAWGRSWSMAGGVDPAGAFAGRLDIRNNVVYNFGDRVTDGGAHQVNFVGNYYKPGPASSRRFDLRATYEDNMPGSQTYHCAGNSMPPFFAQDAVQVVNVPGNASPASVTGACWASISFSPAPTYQKFFPKP</sequence>
<dbReference type="PANTHER" id="PTHR42970:SF1">
    <property type="entry name" value="PECTATE LYASE C-RELATED"/>
    <property type="match status" value="1"/>
</dbReference>
<dbReference type="SUPFAM" id="SSF51126">
    <property type="entry name" value="Pectin lyase-like"/>
    <property type="match status" value="1"/>
</dbReference>
<dbReference type="GO" id="GO:0016829">
    <property type="term" value="F:lyase activity"/>
    <property type="evidence" value="ECO:0007669"/>
    <property type="project" value="UniProtKB-KW"/>
</dbReference>
<dbReference type="RefSeq" id="XP_033601443.1">
    <property type="nucleotide sequence ID" value="XM_033742723.1"/>
</dbReference>
<keyword evidence="1" id="KW-0479">Metal-binding</keyword>